<dbReference type="Proteomes" id="UP000738517">
    <property type="component" value="Unassembled WGS sequence"/>
</dbReference>
<protein>
    <recommendedName>
        <fullName evidence="3">DUF4238 domain-containing protein</fullName>
    </recommendedName>
</protein>
<proteinExistence type="predicted"/>
<dbReference type="EMBL" id="RSEJ01000032">
    <property type="protein sequence ID" value="NBI55543.1"/>
    <property type="molecule type" value="Genomic_DNA"/>
</dbReference>
<keyword evidence="2" id="KW-1185">Reference proteome</keyword>
<organism evidence="1 2">
    <name type="scientific">Photobacterium alginatilyticum</name>
    <dbReference type="NCBI Taxonomy" id="1775171"/>
    <lineage>
        <taxon>Bacteria</taxon>
        <taxon>Pseudomonadati</taxon>
        <taxon>Pseudomonadota</taxon>
        <taxon>Gammaproteobacteria</taxon>
        <taxon>Vibrionales</taxon>
        <taxon>Vibrionaceae</taxon>
        <taxon>Photobacterium</taxon>
    </lineage>
</organism>
<comment type="caution">
    <text evidence="1">The sequence shown here is derived from an EMBL/GenBank/DDBJ whole genome shotgun (WGS) entry which is preliminary data.</text>
</comment>
<sequence>MGMFSWLFRSKRSESKSSHYAPLRKYYAFNETGNVMVCTTNEGAEVVSDALKHMFSDMSIFFAAMTKAIATHKGAQGKANSIYSSDAILKILGKSEFFVEAKRESIKASSSAVGDTMSKELTESILGREFGESRLHFSRGLFRTMSSRLEEAKRAGLEGDAGSIFFVCENILGLPMVSAVVVTLKSPDGKGRTTNGNPVNEDKGMAEILDTAEDEPVKGIIREWEFDKRTYIFISPRSISGVNFPEPGDDVEYETLVASLQEHLVPNSNK</sequence>
<dbReference type="RefSeq" id="WP_160657302.1">
    <property type="nucleotide sequence ID" value="NZ_RSEJ01000032.1"/>
</dbReference>
<evidence type="ECO:0008006" key="3">
    <source>
        <dbReference type="Google" id="ProtNLM"/>
    </source>
</evidence>
<evidence type="ECO:0000313" key="1">
    <source>
        <dbReference type="EMBL" id="NBI55543.1"/>
    </source>
</evidence>
<reference evidence="1 2" key="1">
    <citation type="journal article" date="2017" name="Int. J. Syst. Evol. Microbiol.">
        <title>Photobacterium alginatilyticum sp. nov., a marine bacterium isolated from bottom seawater.</title>
        <authorList>
            <person name="Wang X."/>
            <person name="Wang Y."/>
            <person name="Yang X."/>
            <person name="Sun H."/>
            <person name="Li B."/>
            <person name="Zhang X.H."/>
        </authorList>
    </citation>
    <scope>NUCLEOTIDE SEQUENCE [LARGE SCALE GENOMIC DNA]</scope>
    <source>
        <strain evidence="1 2">P03D4</strain>
    </source>
</reference>
<evidence type="ECO:0000313" key="2">
    <source>
        <dbReference type="Proteomes" id="UP000738517"/>
    </source>
</evidence>
<name>A0ABW9YNY5_9GAMM</name>
<accession>A0ABW9YNY5</accession>
<gene>
    <name evidence="1" type="ORF">EIZ48_23790</name>
</gene>